<dbReference type="AlphaFoldDB" id="A0A1T4V7V2"/>
<dbReference type="SUPFAM" id="SSF56784">
    <property type="entry name" value="HAD-like"/>
    <property type="match status" value="1"/>
</dbReference>
<dbReference type="Gene3D" id="1.10.150.240">
    <property type="entry name" value="Putative phosphatase, domain 2"/>
    <property type="match status" value="1"/>
</dbReference>
<protein>
    <submittedName>
        <fullName evidence="1">Phosphoglycolate phosphatase</fullName>
    </submittedName>
</protein>
<reference evidence="1 2" key="1">
    <citation type="submission" date="2017-02" db="EMBL/GenBank/DDBJ databases">
        <authorList>
            <person name="Peterson S.W."/>
        </authorList>
    </citation>
    <scope>NUCLEOTIDE SEQUENCE [LARGE SCALE GENOMIC DNA]</scope>
    <source>
        <strain evidence="1 2">ATCC 35992</strain>
    </source>
</reference>
<name>A0A1T4V7V2_9FIRM</name>
<dbReference type="InterPro" id="IPR041492">
    <property type="entry name" value="HAD_2"/>
</dbReference>
<dbReference type="InterPro" id="IPR036412">
    <property type="entry name" value="HAD-like_sf"/>
</dbReference>
<dbReference type="Pfam" id="PF13419">
    <property type="entry name" value="HAD_2"/>
    <property type="match status" value="1"/>
</dbReference>
<dbReference type="Gene3D" id="3.40.50.1000">
    <property type="entry name" value="HAD superfamily/HAD-like"/>
    <property type="match status" value="1"/>
</dbReference>
<dbReference type="EMBL" id="FUXZ01000003">
    <property type="protein sequence ID" value="SKA60993.1"/>
    <property type="molecule type" value="Genomic_DNA"/>
</dbReference>
<dbReference type="InterPro" id="IPR023198">
    <property type="entry name" value="PGP-like_dom2"/>
</dbReference>
<organism evidence="1 2">
    <name type="scientific">Eubacterium uniforme</name>
    <dbReference type="NCBI Taxonomy" id="39495"/>
    <lineage>
        <taxon>Bacteria</taxon>
        <taxon>Bacillati</taxon>
        <taxon>Bacillota</taxon>
        <taxon>Clostridia</taxon>
        <taxon>Eubacteriales</taxon>
        <taxon>Eubacteriaceae</taxon>
        <taxon>Eubacterium</taxon>
    </lineage>
</organism>
<dbReference type="Proteomes" id="UP000190814">
    <property type="component" value="Unassembled WGS sequence"/>
</dbReference>
<keyword evidence="2" id="KW-1185">Reference proteome</keyword>
<dbReference type="RefSeq" id="WP_159444251.1">
    <property type="nucleotide sequence ID" value="NZ_FUXZ01000003.1"/>
</dbReference>
<gene>
    <name evidence="1" type="ORF">SAMN02745111_00330</name>
</gene>
<dbReference type="STRING" id="39495.SAMN02745111_00330"/>
<dbReference type="InterPro" id="IPR023214">
    <property type="entry name" value="HAD_sf"/>
</dbReference>
<sequence>MNKTAIIFDLDGTLWGTSKKVLPAWNIVLDRYPELNKKLTQEEMNSFFGKTLDEIAEMMLPSVDEKKRLDFFIKLEVT</sequence>
<evidence type="ECO:0000313" key="2">
    <source>
        <dbReference type="Proteomes" id="UP000190814"/>
    </source>
</evidence>
<accession>A0A1T4V7V2</accession>
<proteinExistence type="predicted"/>
<evidence type="ECO:0000313" key="1">
    <source>
        <dbReference type="EMBL" id="SKA60993.1"/>
    </source>
</evidence>
<dbReference type="OrthoDB" id="9807630at2"/>